<dbReference type="Gene3D" id="2.40.170.20">
    <property type="entry name" value="TonB-dependent receptor, beta-barrel domain"/>
    <property type="match status" value="1"/>
</dbReference>
<accession>A0A2T5YJJ5</accession>
<proteinExistence type="inferred from homology"/>
<dbReference type="PROSITE" id="PS52016">
    <property type="entry name" value="TONB_DEPENDENT_REC_3"/>
    <property type="match status" value="1"/>
</dbReference>
<name>A0A2T5YJJ5_9BACT</name>
<dbReference type="InterPro" id="IPR037066">
    <property type="entry name" value="Plug_dom_sf"/>
</dbReference>
<comment type="subcellular location">
    <subcellularLocation>
        <location evidence="1 8">Cell outer membrane</location>
        <topology evidence="1 8">Multi-pass membrane protein</topology>
    </subcellularLocation>
</comment>
<dbReference type="InterPro" id="IPR039426">
    <property type="entry name" value="TonB-dep_rcpt-like"/>
</dbReference>
<dbReference type="Pfam" id="PF13715">
    <property type="entry name" value="CarbopepD_reg_2"/>
    <property type="match status" value="1"/>
</dbReference>
<dbReference type="OrthoDB" id="9768177at2"/>
<keyword evidence="2 8" id="KW-0813">Transport</keyword>
<dbReference type="Gene3D" id="2.60.40.1120">
    <property type="entry name" value="Carboxypeptidase-like, regulatory domain"/>
    <property type="match status" value="1"/>
</dbReference>
<keyword evidence="10" id="KW-0732">Signal</keyword>
<dbReference type="NCBIfam" id="TIGR04057">
    <property type="entry name" value="SusC_RagA_signa"/>
    <property type="match status" value="1"/>
</dbReference>
<dbReference type="Pfam" id="PF00593">
    <property type="entry name" value="TonB_dep_Rec_b-barrel"/>
    <property type="match status" value="1"/>
</dbReference>
<dbReference type="InterPro" id="IPR000531">
    <property type="entry name" value="Beta-barrel_TonB"/>
</dbReference>
<dbReference type="SUPFAM" id="SSF56935">
    <property type="entry name" value="Porins"/>
    <property type="match status" value="1"/>
</dbReference>
<evidence type="ECO:0000256" key="6">
    <source>
        <dbReference type="ARBA" id="ARBA00023136"/>
    </source>
</evidence>
<feature type="signal peptide" evidence="10">
    <location>
        <begin position="1"/>
        <end position="21"/>
    </location>
</feature>
<evidence type="ECO:0000259" key="11">
    <source>
        <dbReference type="Pfam" id="PF00593"/>
    </source>
</evidence>
<evidence type="ECO:0000256" key="3">
    <source>
        <dbReference type="ARBA" id="ARBA00022452"/>
    </source>
</evidence>
<dbReference type="Pfam" id="PF07715">
    <property type="entry name" value="Plug"/>
    <property type="match status" value="1"/>
</dbReference>
<dbReference type="AlphaFoldDB" id="A0A2T5YJJ5"/>
<dbReference type="EMBL" id="QBKI01000004">
    <property type="protein sequence ID" value="PTX19484.1"/>
    <property type="molecule type" value="Genomic_DNA"/>
</dbReference>
<dbReference type="InterPro" id="IPR023996">
    <property type="entry name" value="TonB-dep_OMP_SusC/RagA"/>
</dbReference>
<feature type="domain" description="TonB-dependent receptor plug" evidence="12">
    <location>
        <begin position="117"/>
        <end position="234"/>
    </location>
</feature>
<evidence type="ECO:0000256" key="10">
    <source>
        <dbReference type="SAM" id="SignalP"/>
    </source>
</evidence>
<feature type="chain" id="PRO_5015419317" evidence="10">
    <location>
        <begin position="22"/>
        <end position="1052"/>
    </location>
</feature>
<feature type="domain" description="TonB-dependent receptor-like beta-barrel" evidence="11">
    <location>
        <begin position="435"/>
        <end position="1007"/>
    </location>
</feature>
<sequence length="1052" mass="113530">MRKLLLMSFVMVLALLQQAYAQSRTVTGTVTDQGTSQGLPGVAVIVKGTTVGTTTGADGTYSITVPEGGNTLVFRFIGYQNLEKTIGNASVVNAALATDDKMLSEVIVTGYATQTREEFTGAAATVGGDVIKDRPVQSFAQALTGRAAGVNIVQPNGLLNNPPVIRIRGINSISLSSFPLVVVDGIPISTDDASANSATNNPLGDINPSDIESIDILKDAASSSIYGSRAANGVLLITTKRGKQGKAKVTYDGWVSSNSAVRLPELLNAQQYIDHKNGAIANALKLNPKAVPASQLGEGNKSFFPNYNADGSMVDTDWYDEVYRTALSHNHSLTVSGGTDKTSYYFSAGFTDQEGFLKANDFERRSGRFNLSHQATDWMKLSANVNYNNTLNNAPNSGSAPGAAFNSSGLGRIAVAMSPNLAPRRADGSYNINPERNNTIDNGNNLIPTSWANPLPLIDLDKNSSETSRIIANLAADLTLAKGLTFRSSYSWDRGNTENIQFWNPYQGDGWNYNGYAYNNNAKRNNWNLVNTLQFQKSINDLHNFTVLVGSDVQKTRVENWGAVRQDLSDPFFTQFQGQFGINVAGGNGITQRAYEAYLGSVNYNFGGRYFISANYRRDGNSALAPEKRWGDFGGASVGWTISEEEFFKNSSVADIVTNFRLKGSWGRVGNGNLPSAYGAYTTYGAGLYGEASALSFSQAGNNELQWETSNQTNIGLDLGVLNNRISFEANYYHNDIDNLILYAPQAPSKGIPGNEILINVGSMYNKGFEFAINAVPVDNGNFTWSTNLNLTLNKNEVTSLANNNAPIIGSTGGLESANITTVGESVGSIYVVRTAGVNPDNGRRIFINKAGEEVQYLHHSGWTYLDGRPAKAVSSADAQVYGSSLPKWYGGFSNTLKYGNFDMNLMFTYSGGNYIYNGSQAGLRDQRVWNNSTDVLRAWTTPGQQTDIPLAVWGDNVSNGSSFPIDANVQKGDFLRLQTATLGYRLPNLFGNSGISSVRVYAQVDNAFLITKYKGVDPEISTNGNSNTAPGVERNTIPQGRAFTFGVNVGF</sequence>
<evidence type="ECO:0000256" key="2">
    <source>
        <dbReference type="ARBA" id="ARBA00022448"/>
    </source>
</evidence>
<evidence type="ECO:0000313" key="13">
    <source>
        <dbReference type="EMBL" id="PTX19484.1"/>
    </source>
</evidence>
<evidence type="ECO:0000256" key="1">
    <source>
        <dbReference type="ARBA" id="ARBA00004571"/>
    </source>
</evidence>
<dbReference type="InterPro" id="IPR012910">
    <property type="entry name" value="Plug_dom"/>
</dbReference>
<dbReference type="Gene3D" id="2.170.130.10">
    <property type="entry name" value="TonB-dependent receptor, plug domain"/>
    <property type="match status" value="1"/>
</dbReference>
<reference evidence="13 14" key="1">
    <citation type="submission" date="2018-04" db="EMBL/GenBank/DDBJ databases">
        <title>Genomic Encyclopedia of Archaeal and Bacterial Type Strains, Phase II (KMG-II): from individual species to whole genera.</title>
        <authorList>
            <person name="Goeker M."/>
        </authorList>
    </citation>
    <scope>NUCLEOTIDE SEQUENCE [LARGE SCALE GENOMIC DNA]</scope>
    <source>
        <strain evidence="13 14">DSM 100162</strain>
    </source>
</reference>
<comment type="caution">
    <text evidence="13">The sequence shown here is derived from an EMBL/GenBank/DDBJ whole genome shotgun (WGS) entry which is preliminary data.</text>
</comment>
<evidence type="ECO:0000256" key="5">
    <source>
        <dbReference type="ARBA" id="ARBA00023077"/>
    </source>
</evidence>
<evidence type="ECO:0000256" key="8">
    <source>
        <dbReference type="PROSITE-ProRule" id="PRU01360"/>
    </source>
</evidence>
<dbReference type="NCBIfam" id="TIGR04056">
    <property type="entry name" value="OMP_RagA_SusC"/>
    <property type="match status" value="1"/>
</dbReference>
<keyword evidence="3 8" id="KW-1134">Transmembrane beta strand</keyword>
<keyword evidence="6 8" id="KW-0472">Membrane</keyword>
<dbReference type="SUPFAM" id="SSF49464">
    <property type="entry name" value="Carboxypeptidase regulatory domain-like"/>
    <property type="match status" value="1"/>
</dbReference>
<evidence type="ECO:0000256" key="4">
    <source>
        <dbReference type="ARBA" id="ARBA00022692"/>
    </source>
</evidence>
<evidence type="ECO:0000313" key="14">
    <source>
        <dbReference type="Proteomes" id="UP000244225"/>
    </source>
</evidence>
<dbReference type="InterPro" id="IPR008969">
    <property type="entry name" value="CarboxyPept-like_regulatory"/>
</dbReference>
<evidence type="ECO:0000259" key="12">
    <source>
        <dbReference type="Pfam" id="PF07715"/>
    </source>
</evidence>
<protein>
    <submittedName>
        <fullName evidence="13">TonB-linked SusC/RagA family outer membrane protein</fullName>
    </submittedName>
</protein>
<dbReference type="InterPro" id="IPR036942">
    <property type="entry name" value="Beta-barrel_TonB_sf"/>
</dbReference>
<evidence type="ECO:0000256" key="9">
    <source>
        <dbReference type="RuleBase" id="RU003357"/>
    </source>
</evidence>
<dbReference type="Proteomes" id="UP000244225">
    <property type="component" value="Unassembled WGS sequence"/>
</dbReference>
<organism evidence="13 14">
    <name type="scientific">Pontibacter mucosus</name>
    <dbReference type="NCBI Taxonomy" id="1649266"/>
    <lineage>
        <taxon>Bacteria</taxon>
        <taxon>Pseudomonadati</taxon>
        <taxon>Bacteroidota</taxon>
        <taxon>Cytophagia</taxon>
        <taxon>Cytophagales</taxon>
        <taxon>Hymenobacteraceae</taxon>
        <taxon>Pontibacter</taxon>
    </lineage>
</organism>
<comment type="similarity">
    <text evidence="8 9">Belongs to the TonB-dependent receptor family.</text>
</comment>
<keyword evidence="14" id="KW-1185">Reference proteome</keyword>
<keyword evidence="7 8" id="KW-0998">Cell outer membrane</keyword>
<keyword evidence="4 8" id="KW-0812">Transmembrane</keyword>
<dbReference type="InterPro" id="IPR023997">
    <property type="entry name" value="TonB-dep_OMP_SusC/RagA_CS"/>
</dbReference>
<evidence type="ECO:0000256" key="7">
    <source>
        <dbReference type="ARBA" id="ARBA00023237"/>
    </source>
</evidence>
<gene>
    <name evidence="13" type="ORF">C8N40_104216</name>
</gene>
<keyword evidence="5 9" id="KW-0798">TonB box</keyword>
<dbReference type="GO" id="GO:0009279">
    <property type="term" value="C:cell outer membrane"/>
    <property type="evidence" value="ECO:0007669"/>
    <property type="project" value="UniProtKB-SubCell"/>
</dbReference>
<dbReference type="RefSeq" id="WP_108211594.1">
    <property type="nucleotide sequence ID" value="NZ_QBKI01000004.1"/>
</dbReference>